<protein>
    <submittedName>
        <fullName evidence="1">Uncharacterized protein</fullName>
    </submittedName>
</protein>
<keyword evidence="2" id="KW-1185">Reference proteome</keyword>
<comment type="caution">
    <text evidence="1">The sequence shown here is derived from an EMBL/GenBank/DDBJ whole genome shotgun (WGS) entry which is preliminary data.</text>
</comment>
<evidence type="ECO:0000313" key="1">
    <source>
        <dbReference type="EMBL" id="MEE7490664.1"/>
    </source>
</evidence>
<reference evidence="1 2" key="1">
    <citation type="journal article" date="2012" name="Genet. Mol. Biol.">
        <title>Analysis of 16S rRNA and mxaF genes revealing insights into Methylobacterium niche-specific plant association.</title>
        <authorList>
            <person name="Dourado M.N."/>
            <person name="Andreote F.D."/>
            <person name="Dini-Andreote F."/>
            <person name="Conti R."/>
            <person name="Araujo J.M."/>
            <person name="Araujo W.L."/>
        </authorList>
    </citation>
    <scope>NUCLEOTIDE SEQUENCE [LARGE SCALE GENOMIC DNA]</scope>
    <source>
        <strain evidence="1 2">TC3-10</strain>
    </source>
</reference>
<dbReference type="EMBL" id="MLCA01000002">
    <property type="protein sequence ID" value="MEE7490664.1"/>
    <property type="molecule type" value="Genomic_DNA"/>
</dbReference>
<sequence length="107" mass="12627">MAEHPLDYECAVYGQAWREVMRREQEHRARARAIMECDYVRPSWRLFADVWLDAEADKAARPAIGKPLSIRARRRNRGRIRAERARLGRDMPMSIQWAWPHEGGFHG</sequence>
<organism evidence="1 2">
    <name type="scientific">Methylobacterium oryzae</name>
    <dbReference type="NCBI Taxonomy" id="334852"/>
    <lineage>
        <taxon>Bacteria</taxon>
        <taxon>Pseudomonadati</taxon>
        <taxon>Pseudomonadota</taxon>
        <taxon>Alphaproteobacteria</taxon>
        <taxon>Hyphomicrobiales</taxon>
        <taxon>Methylobacteriaceae</taxon>
        <taxon>Methylobacterium</taxon>
    </lineage>
</organism>
<gene>
    <name evidence="1" type="ORF">MOTC310_09325</name>
</gene>
<dbReference type="RefSeq" id="WP_331301575.1">
    <property type="nucleotide sequence ID" value="NZ_MLCA01000002.1"/>
</dbReference>
<evidence type="ECO:0000313" key="2">
    <source>
        <dbReference type="Proteomes" id="UP001355206"/>
    </source>
</evidence>
<name>A0ABU7TLF1_9HYPH</name>
<proteinExistence type="predicted"/>
<accession>A0ABU7TLF1</accession>
<dbReference type="Proteomes" id="UP001355206">
    <property type="component" value="Unassembled WGS sequence"/>
</dbReference>